<keyword evidence="4" id="KW-0378">Hydrolase</keyword>
<evidence type="ECO:0000256" key="4">
    <source>
        <dbReference type="ARBA" id="ARBA00022801"/>
    </source>
</evidence>
<evidence type="ECO:0000313" key="9">
    <source>
        <dbReference type="Proteomes" id="UP001181622"/>
    </source>
</evidence>
<dbReference type="Gene3D" id="3.40.50.1820">
    <property type="entry name" value="alpha/beta hydrolase"/>
    <property type="match status" value="1"/>
</dbReference>
<keyword evidence="3 7" id="KW-0732">Signal</keyword>
<dbReference type="Proteomes" id="UP001181622">
    <property type="component" value="Unassembled WGS sequence"/>
</dbReference>
<sequence length="511" mass="55021">MLRAMTLRRLLLALPLSAVLSVCAIAQEAANPPPSSPSAQGASGRPNPTALPADVLGKSTVVTPEDTLSYKIAVEQVPLFDPKGEKVAEIVVTSYTLDRVDATKRPITYAFNGGPGASSAWLNFGGVGPKRLPFGNKGNTPSDPPGLVDNAETWLAFTDLVFVDPVGTGYSRTVGSGDSGRFYSVDGDIETLSRVVAKHLAARNRLMSPVFLAGESYGGFRIPRIARSLQGRDGVGVRGLIALSPVLDFSIRQGDQTSPLPWVNALPSLAAAKRERDGKADIARDDLADVEAYAVGQFMADLMKGPRNKEAVERLVARVSDLTGIDRAQVARSQGRVGIRQFAREFHRKDATVGSLYDANVTSYDPYPASPRGDFDDPILDGARAPLTRAAVDFYQRDLGYRVDRRYELISGDVFRQWKWGEGQEPPESASALREALAADPKLRVLVAHGATDLVTPYMESKMALDQLPAFGAPDRVALKVYPGGHMFYSRDGSRAAFAADVKALYEAAVK</sequence>
<dbReference type="EMBL" id="JADBEO010000001">
    <property type="protein sequence ID" value="MDR4305116.1"/>
    <property type="molecule type" value="Genomic_DNA"/>
</dbReference>
<dbReference type="SUPFAM" id="SSF53474">
    <property type="entry name" value="alpha/beta-Hydrolases"/>
    <property type="match status" value="1"/>
</dbReference>
<dbReference type="InterPro" id="IPR029058">
    <property type="entry name" value="AB_hydrolase_fold"/>
</dbReference>
<evidence type="ECO:0000256" key="6">
    <source>
        <dbReference type="SAM" id="MobiDB-lite"/>
    </source>
</evidence>
<dbReference type="PROSITE" id="PS00131">
    <property type="entry name" value="CARBOXYPEPT_SER_SER"/>
    <property type="match status" value="1"/>
</dbReference>
<dbReference type="Pfam" id="PF00450">
    <property type="entry name" value="Peptidase_S10"/>
    <property type="match status" value="1"/>
</dbReference>
<keyword evidence="9" id="KW-1185">Reference proteome</keyword>
<evidence type="ECO:0000313" key="8">
    <source>
        <dbReference type="EMBL" id="MDR4305116.1"/>
    </source>
</evidence>
<accession>A0ABU1DAI6</accession>
<dbReference type="PANTHER" id="PTHR11802:SF3">
    <property type="entry name" value="RETINOID-INDUCIBLE SERINE CARBOXYPEPTIDASE"/>
    <property type="match status" value="1"/>
</dbReference>
<organism evidence="8 9">
    <name type="scientific">Chelatococcus sambhunathii</name>
    <dbReference type="NCBI Taxonomy" id="363953"/>
    <lineage>
        <taxon>Bacteria</taxon>
        <taxon>Pseudomonadati</taxon>
        <taxon>Pseudomonadota</taxon>
        <taxon>Alphaproteobacteria</taxon>
        <taxon>Hyphomicrobiales</taxon>
        <taxon>Chelatococcaceae</taxon>
        <taxon>Chelatococcus</taxon>
    </lineage>
</organism>
<feature type="chain" id="PRO_5045056007" evidence="7">
    <location>
        <begin position="27"/>
        <end position="511"/>
    </location>
</feature>
<evidence type="ECO:0000256" key="1">
    <source>
        <dbReference type="ARBA" id="ARBA00022645"/>
    </source>
</evidence>
<evidence type="ECO:0000256" key="7">
    <source>
        <dbReference type="SAM" id="SignalP"/>
    </source>
</evidence>
<evidence type="ECO:0000256" key="3">
    <source>
        <dbReference type="ARBA" id="ARBA00022729"/>
    </source>
</evidence>
<keyword evidence="5" id="KW-0325">Glycoprotein</keyword>
<feature type="region of interest" description="Disordered" evidence="6">
    <location>
        <begin position="30"/>
        <end position="54"/>
    </location>
</feature>
<feature type="signal peptide" evidence="7">
    <location>
        <begin position="1"/>
        <end position="26"/>
    </location>
</feature>
<protein>
    <submittedName>
        <fullName evidence="8">Peptidase S10</fullName>
    </submittedName>
</protein>
<keyword evidence="2" id="KW-0645">Protease</keyword>
<keyword evidence="1" id="KW-0121">Carboxypeptidase</keyword>
<dbReference type="PANTHER" id="PTHR11802">
    <property type="entry name" value="SERINE PROTEASE FAMILY S10 SERINE CARBOXYPEPTIDASE"/>
    <property type="match status" value="1"/>
</dbReference>
<proteinExistence type="predicted"/>
<evidence type="ECO:0000256" key="5">
    <source>
        <dbReference type="ARBA" id="ARBA00023180"/>
    </source>
</evidence>
<name>A0ABU1DAI6_9HYPH</name>
<gene>
    <name evidence="8" type="ORF">IHQ68_00545</name>
</gene>
<comment type="caution">
    <text evidence="8">The sequence shown here is derived from an EMBL/GenBank/DDBJ whole genome shotgun (WGS) entry which is preliminary data.</text>
</comment>
<evidence type="ECO:0000256" key="2">
    <source>
        <dbReference type="ARBA" id="ARBA00022670"/>
    </source>
</evidence>
<dbReference type="InterPro" id="IPR001563">
    <property type="entry name" value="Peptidase_S10"/>
</dbReference>
<reference evidence="8" key="1">
    <citation type="submission" date="2020-10" db="EMBL/GenBank/DDBJ databases">
        <authorList>
            <person name="Abbas A."/>
            <person name="Razzaq R."/>
            <person name="Waqas M."/>
            <person name="Abbas N."/>
            <person name="Nielsen T.K."/>
            <person name="Hansen L.H."/>
            <person name="Hussain S."/>
            <person name="Shahid M."/>
        </authorList>
    </citation>
    <scope>NUCLEOTIDE SEQUENCE</scope>
    <source>
        <strain evidence="8">S14</strain>
    </source>
</reference>
<dbReference type="InterPro" id="IPR018202">
    <property type="entry name" value="Ser_caboxypep_ser_AS"/>
</dbReference>